<organism evidence="1">
    <name type="scientific">bioreactor metagenome</name>
    <dbReference type="NCBI Taxonomy" id="1076179"/>
    <lineage>
        <taxon>unclassified sequences</taxon>
        <taxon>metagenomes</taxon>
        <taxon>ecological metagenomes</taxon>
    </lineage>
</organism>
<evidence type="ECO:0000313" key="1">
    <source>
        <dbReference type="EMBL" id="MPM47625.1"/>
    </source>
</evidence>
<sequence length="199" mass="21877">MSMLQHTPRYVCKLLQNGITSKMSKGVIDVLEVVEITKHDMRGSLLQQMKVDPFQKVTPVVESSKGVEVGELAKPFVQIPSLGDVDDHRSYCPLTHIGVCQGVHTRFEPLGSPRPIELGKHHLVGFKLVIEGVQAAGLQRQTNLLHVEVCKFLGHELIDVLSLHRLAVVIEGALGTPEHLQVGSILANDHEGIGNRIEQ</sequence>
<proteinExistence type="predicted"/>
<dbReference type="EMBL" id="VSSQ01011750">
    <property type="protein sequence ID" value="MPM47625.1"/>
    <property type="molecule type" value="Genomic_DNA"/>
</dbReference>
<protein>
    <submittedName>
        <fullName evidence="1">Uncharacterized protein</fullName>
    </submittedName>
</protein>
<gene>
    <name evidence="1" type="ORF">SDC9_94336</name>
</gene>
<accession>A0A645A367</accession>
<comment type="caution">
    <text evidence="1">The sequence shown here is derived from an EMBL/GenBank/DDBJ whole genome shotgun (WGS) entry which is preliminary data.</text>
</comment>
<reference evidence="1" key="1">
    <citation type="submission" date="2019-08" db="EMBL/GenBank/DDBJ databases">
        <authorList>
            <person name="Kucharzyk K."/>
            <person name="Murdoch R.W."/>
            <person name="Higgins S."/>
            <person name="Loffler F."/>
        </authorList>
    </citation>
    <scope>NUCLEOTIDE SEQUENCE</scope>
</reference>
<name>A0A645A367_9ZZZZ</name>
<dbReference type="AlphaFoldDB" id="A0A645A367"/>